<feature type="region of interest" description="Disordered" evidence="1">
    <location>
        <begin position="382"/>
        <end position="431"/>
    </location>
</feature>
<feature type="non-terminal residue" evidence="2">
    <location>
        <position position="1"/>
    </location>
</feature>
<feature type="region of interest" description="Disordered" evidence="1">
    <location>
        <begin position="238"/>
        <end position="307"/>
    </location>
</feature>
<name>A0ABQ6MVY2_9STRA</name>
<proteinExistence type="predicted"/>
<dbReference type="InterPro" id="IPR046805">
    <property type="entry name" value="Tra1_ring"/>
</dbReference>
<dbReference type="PANTHER" id="PTHR11139">
    <property type="entry name" value="ATAXIA TELANGIECTASIA MUTATED ATM -RELATED"/>
    <property type="match status" value="1"/>
</dbReference>
<dbReference type="EMBL" id="BRYB01001782">
    <property type="protein sequence ID" value="GMI33605.1"/>
    <property type="molecule type" value="Genomic_DNA"/>
</dbReference>
<protein>
    <submittedName>
        <fullName evidence="2">Uncharacterized protein</fullName>
    </submittedName>
</protein>
<dbReference type="Pfam" id="PF20206">
    <property type="entry name" value="Tra1_ring"/>
    <property type="match status" value="1"/>
</dbReference>
<sequence length="551" mass="60093">KGGGGKKANSAVVDDDVIKMFLKDALDMNSERSADAKPHGERLNIELLKLSTLLIEYMGRELVDNRKELIKFAWNHLKSEDSTSKQWAYVNVCRFISTYETPSKIILQVYVALLRTFQPEAKELVRTALDILIPALPKRLPVADFVKAIKWTKKIMYEEGHAMPQLIHMWQIIINNPSIFYGYRAQFVPHMVNSLNKLGLQPNCLVENRTLAINLADLIIAWEVHRLDRVRADALVSAETQAETQAEDAMDVDDDEGKGKKGKAAGKKKGKRGEAGDGEGGGAKKRKGGEGEAVEAGGKGGGGGGVEDDFKPTQAMIGMVSNFLLRLAILTADAKDAQTARLAPRSVVLFNKALSVWGKSVVVSFRYFEKLMNLCAAQRKSHAQRRDQEGSQQQQQQQQQAAQAQQQQMARSGTKKGASPDKAGTSSSSGLITVPDESLSICLDLFNSLLAREGGPDAMFERNANLVKHLFYPCYVSALKGSSSSIRNKLKLMIVNVMSKFSIANPSETMRKAGFFQAFKEMIENVIIEGVAGDASKGGGKGGRGGGGEGD</sequence>
<comment type="caution">
    <text evidence="2">The sequence shown here is derived from an EMBL/GenBank/DDBJ whole genome shotgun (WGS) entry which is preliminary data.</text>
</comment>
<dbReference type="SUPFAM" id="SSF48371">
    <property type="entry name" value="ARM repeat"/>
    <property type="match status" value="1"/>
</dbReference>
<dbReference type="PANTHER" id="PTHR11139:SF1">
    <property type="entry name" value="TRANSFORMATION_TRANSCRIPTION DOMAIN-ASSOCIATED PROTEIN"/>
    <property type="match status" value="1"/>
</dbReference>
<feature type="compositionally biased region" description="Low complexity" evidence="1">
    <location>
        <begin position="392"/>
        <end position="408"/>
    </location>
</feature>
<keyword evidence="3" id="KW-1185">Reference proteome</keyword>
<evidence type="ECO:0000313" key="3">
    <source>
        <dbReference type="Proteomes" id="UP001165060"/>
    </source>
</evidence>
<gene>
    <name evidence="2" type="ORF">TeGR_g13570</name>
</gene>
<evidence type="ECO:0000313" key="2">
    <source>
        <dbReference type="EMBL" id="GMI33605.1"/>
    </source>
</evidence>
<dbReference type="InterPro" id="IPR016024">
    <property type="entry name" value="ARM-type_fold"/>
</dbReference>
<organism evidence="2 3">
    <name type="scientific">Tetraparma gracilis</name>
    <dbReference type="NCBI Taxonomy" id="2962635"/>
    <lineage>
        <taxon>Eukaryota</taxon>
        <taxon>Sar</taxon>
        <taxon>Stramenopiles</taxon>
        <taxon>Ochrophyta</taxon>
        <taxon>Bolidophyceae</taxon>
        <taxon>Parmales</taxon>
        <taxon>Triparmaceae</taxon>
        <taxon>Tetraparma</taxon>
    </lineage>
</organism>
<feature type="compositionally biased region" description="Acidic residues" evidence="1">
    <location>
        <begin position="245"/>
        <end position="256"/>
    </location>
</feature>
<feature type="non-terminal residue" evidence="2">
    <location>
        <position position="551"/>
    </location>
</feature>
<feature type="compositionally biased region" description="Basic residues" evidence="1">
    <location>
        <begin position="260"/>
        <end position="271"/>
    </location>
</feature>
<accession>A0ABQ6MVY2</accession>
<dbReference type="InterPro" id="IPR050517">
    <property type="entry name" value="DDR_Repair_Kinase"/>
</dbReference>
<dbReference type="Proteomes" id="UP001165060">
    <property type="component" value="Unassembled WGS sequence"/>
</dbReference>
<evidence type="ECO:0000256" key="1">
    <source>
        <dbReference type="SAM" id="MobiDB-lite"/>
    </source>
</evidence>
<reference evidence="2 3" key="1">
    <citation type="journal article" date="2023" name="Commun. Biol.">
        <title>Genome analysis of Parmales, the sister group of diatoms, reveals the evolutionary specialization of diatoms from phago-mixotrophs to photoautotrophs.</title>
        <authorList>
            <person name="Ban H."/>
            <person name="Sato S."/>
            <person name="Yoshikawa S."/>
            <person name="Yamada K."/>
            <person name="Nakamura Y."/>
            <person name="Ichinomiya M."/>
            <person name="Sato N."/>
            <person name="Blanc-Mathieu R."/>
            <person name="Endo H."/>
            <person name="Kuwata A."/>
            <person name="Ogata H."/>
        </authorList>
    </citation>
    <scope>NUCLEOTIDE SEQUENCE [LARGE SCALE GENOMIC DNA]</scope>
</reference>